<dbReference type="InterPro" id="IPR000297">
    <property type="entry name" value="PPIase_PpiC"/>
</dbReference>
<dbReference type="OrthoDB" id="9769613at2"/>
<evidence type="ECO:0000256" key="1">
    <source>
        <dbReference type="ARBA" id="ARBA00000971"/>
    </source>
</evidence>
<dbReference type="PROSITE" id="PS01096">
    <property type="entry name" value="PPIC_PPIASE_1"/>
    <property type="match status" value="1"/>
</dbReference>
<dbReference type="EMBL" id="FNQO01000007">
    <property type="protein sequence ID" value="SEA50078.1"/>
    <property type="molecule type" value="Genomic_DNA"/>
</dbReference>
<dbReference type="PANTHER" id="PTHR47245:SF2">
    <property type="entry name" value="PEPTIDYL-PROLYL CIS-TRANS ISOMERASE HP_0175-RELATED"/>
    <property type="match status" value="1"/>
</dbReference>
<evidence type="ECO:0000313" key="8">
    <source>
        <dbReference type="Proteomes" id="UP000198658"/>
    </source>
</evidence>
<dbReference type="SUPFAM" id="SSF109998">
    <property type="entry name" value="Triger factor/SurA peptide-binding domain-like"/>
    <property type="match status" value="1"/>
</dbReference>
<keyword evidence="5 7" id="KW-0413">Isomerase</keyword>
<dbReference type="Proteomes" id="UP000198658">
    <property type="component" value="Unassembled WGS sequence"/>
</dbReference>
<name>A0A1H4BPP1_9GAMM</name>
<evidence type="ECO:0000256" key="4">
    <source>
        <dbReference type="ARBA" id="ARBA00023110"/>
    </source>
</evidence>
<accession>A0A1H4BPP1</accession>
<dbReference type="Pfam" id="PF00639">
    <property type="entry name" value="Rotamase"/>
    <property type="match status" value="1"/>
</dbReference>
<comment type="similarity">
    <text evidence="2">Belongs to the PpiC/parvulin rotamase family.</text>
</comment>
<dbReference type="Gene3D" id="3.10.50.40">
    <property type="match status" value="1"/>
</dbReference>
<dbReference type="PROSITE" id="PS50198">
    <property type="entry name" value="PPIC_PPIASE_2"/>
    <property type="match status" value="1"/>
</dbReference>
<dbReference type="InterPro" id="IPR027304">
    <property type="entry name" value="Trigger_fact/SurA_dom_sf"/>
</dbReference>
<keyword evidence="8" id="KW-1185">Reference proteome</keyword>
<dbReference type="GO" id="GO:0003755">
    <property type="term" value="F:peptidyl-prolyl cis-trans isomerase activity"/>
    <property type="evidence" value="ECO:0007669"/>
    <property type="project" value="UniProtKB-KW"/>
</dbReference>
<reference evidence="8" key="1">
    <citation type="submission" date="2016-10" db="EMBL/GenBank/DDBJ databases">
        <authorList>
            <person name="Varghese N."/>
            <person name="Submissions S."/>
        </authorList>
    </citation>
    <scope>NUCLEOTIDE SEQUENCE [LARGE SCALE GENOMIC DNA]</scope>
    <source>
        <strain evidence="8">CGMCC 1.10657</strain>
    </source>
</reference>
<dbReference type="RefSeq" id="WP_091391227.1">
    <property type="nucleotide sequence ID" value="NZ_FNQO01000007.1"/>
</dbReference>
<sequence>MSKDSAIRYVEIPVNVVPETHSEPALPSACETGGCGCATPTRQPPPVLSFGRVSVNDVEIPEDQIAREMQNHRAEDAGTAWQSAARALAIRELLLQEAARQQVDAEPEHGAGDRVETEDDARVRALLERQLPPATILEDECRRYYDCHLHRFRTPDLFEAAHILIEPAEDSESGWQEAERHARALAAELGDDEQRFGEAAKEFSSCPTSTQGGSLGQVRRGELERALHDTLETLSEGRTAQHPVRSRFGWHVLRLQRKICGQTLPFELAREKIFDMLEARAWVNAASHYIVELARRASIEGVQINPLSMESENPDHE</sequence>
<feature type="domain" description="PpiC" evidence="6">
    <location>
        <begin position="155"/>
        <end position="257"/>
    </location>
</feature>
<evidence type="ECO:0000256" key="3">
    <source>
        <dbReference type="ARBA" id="ARBA00013194"/>
    </source>
</evidence>
<dbReference type="PANTHER" id="PTHR47245">
    <property type="entry name" value="PEPTIDYLPROLYL ISOMERASE"/>
    <property type="match status" value="1"/>
</dbReference>
<evidence type="ECO:0000259" key="6">
    <source>
        <dbReference type="PROSITE" id="PS50198"/>
    </source>
</evidence>
<organism evidence="7 8">
    <name type="scientific">Microbulbifer marinus</name>
    <dbReference type="NCBI Taxonomy" id="658218"/>
    <lineage>
        <taxon>Bacteria</taxon>
        <taxon>Pseudomonadati</taxon>
        <taxon>Pseudomonadota</taxon>
        <taxon>Gammaproteobacteria</taxon>
        <taxon>Cellvibrionales</taxon>
        <taxon>Microbulbiferaceae</taxon>
        <taxon>Microbulbifer</taxon>
    </lineage>
</organism>
<proteinExistence type="inferred from homology"/>
<dbReference type="EC" id="5.2.1.8" evidence="3"/>
<dbReference type="AlphaFoldDB" id="A0A1H4BPP1"/>
<dbReference type="InterPro" id="IPR046357">
    <property type="entry name" value="PPIase_dom_sf"/>
</dbReference>
<evidence type="ECO:0000256" key="5">
    <source>
        <dbReference type="PROSITE-ProRule" id="PRU00278"/>
    </source>
</evidence>
<dbReference type="InterPro" id="IPR023058">
    <property type="entry name" value="PPIase_PpiC_CS"/>
</dbReference>
<comment type="catalytic activity">
    <reaction evidence="1">
        <text>[protein]-peptidylproline (omega=180) = [protein]-peptidylproline (omega=0)</text>
        <dbReference type="Rhea" id="RHEA:16237"/>
        <dbReference type="Rhea" id="RHEA-COMP:10747"/>
        <dbReference type="Rhea" id="RHEA-COMP:10748"/>
        <dbReference type="ChEBI" id="CHEBI:83833"/>
        <dbReference type="ChEBI" id="CHEBI:83834"/>
        <dbReference type="EC" id="5.2.1.8"/>
    </reaction>
</comment>
<dbReference type="STRING" id="658218.SAMN05216562_3389"/>
<evidence type="ECO:0000313" key="7">
    <source>
        <dbReference type="EMBL" id="SEA50078.1"/>
    </source>
</evidence>
<protein>
    <recommendedName>
        <fullName evidence="3">peptidylprolyl isomerase</fullName>
        <ecNumber evidence="3">5.2.1.8</ecNumber>
    </recommendedName>
</protein>
<dbReference type="SUPFAM" id="SSF54534">
    <property type="entry name" value="FKBP-like"/>
    <property type="match status" value="1"/>
</dbReference>
<evidence type="ECO:0000256" key="2">
    <source>
        <dbReference type="ARBA" id="ARBA00007656"/>
    </source>
</evidence>
<gene>
    <name evidence="7" type="ORF">SAMN05216562_3389</name>
</gene>
<keyword evidence="4 5" id="KW-0697">Rotamase</keyword>
<dbReference type="InterPro" id="IPR050245">
    <property type="entry name" value="PrsA_foldase"/>
</dbReference>